<name>E3M0F0_CAERE</name>
<dbReference type="RefSeq" id="XP_003110567.2">
    <property type="nucleotide sequence ID" value="XM_003110519.2"/>
</dbReference>
<dbReference type="OMA" id="SAINHQF"/>
<dbReference type="EMBL" id="DS268420">
    <property type="protein sequence ID" value="EFO87860.1"/>
    <property type="molecule type" value="Genomic_DNA"/>
</dbReference>
<feature type="region of interest" description="Disordered" evidence="14">
    <location>
        <begin position="212"/>
        <end position="261"/>
    </location>
</feature>
<evidence type="ECO:0000256" key="7">
    <source>
        <dbReference type="ARBA" id="ARBA00023155"/>
    </source>
</evidence>
<reference evidence="16" key="1">
    <citation type="submission" date="2007-07" db="EMBL/GenBank/DDBJ databases">
        <title>PCAP assembly of the Caenorhabditis remanei genome.</title>
        <authorList>
            <consortium name="The Caenorhabditis remanei Sequencing Consortium"/>
            <person name="Wilson R.K."/>
        </authorList>
    </citation>
    <scope>NUCLEOTIDE SEQUENCE [LARGE SCALE GENOMIC DNA]</scope>
    <source>
        <strain evidence="16">PB4641</strain>
    </source>
</reference>
<dbReference type="InterPro" id="IPR001356">
    <property type="entry name" value="HD"/>
</dbReference>
<dbReference type="GO" id="GO:0000981">
    <property type="term" value="F:DNA-binding transcription factor activity, RNA polymerase II-specific"/>
    <property type="evidence" value="ECO:0007669"/>
    <property type="project" value="InterPro"/>
</dbReference>
<dbReference type="Pfam" id="PF00046">
    <property type="entry name" value="Homeodomain"/>
    <property type="match status" value="1"/>
</dbReference>
<dbReference type="STRING" id="31234.E3M0F0"/>
<comment type="subcellular location">
    <subcellularLocation>
        <location evidence="1 12 13">Nucleus</location>
    </subcellularLocation>
</comment>
<evidence type="ECO:0000256" key="1">
    <source>
        <dbReference type="ARBA" id="ARBA00004123"/>
    </source>
</evidence>
<gene>
    <name evidence="16" type="primary">Cre-ceh-24</name>
    <name evidence="16" type="ORF">CRE_05410</name>
</gene>
<comment type="similarity">
    <text evidence="2">Belongs to the NK-2 homeobox family.</text>
</comment>
<dbReference type="PANTHER" id="PTHR24340">
    <property type="entry name" value="HOMEOBOX PROTEIN NKX"/>
    <property type="match status" value="1"/>
</dbReference>
<dbReference type="InterPro" id="IPR020479">
    <property type="entry name" value="HD_metazoa"/>
</dbReference>
<dbReference type="FunFam" id="1.10.10.60:FF:000296">
    <property type="entry name" value="Scarecrow, isoform A"/>
    <property type="match status" value="1"/>
</dbReference>
<keyword evidence="7 12" id="KW-0371">Homeobox</keyword>
<evidence type="ECO:0000256" key="3">
    <source>
        <dbReference type="ARBA" id="ARBA00022473"/>
    </source>
</evidence>
<dbReference type="InterPro" id="IPR009057">
    <property type="entry name" value="Homeodomain-like_sf"/>
</dbReference>
<evidence type="ECO:0000256" key="12">
    <source>
        <dbReference type="PROSITE-ProRule" id="PRU00108"/>
    </source>
</evidence>
<evidence type="ECO:0000256" key="13">
    <source>
        <dbReference type="RuleBase" id="RU000682"/>
    </source>
</evidence>
<keyword evidence="5" id="KW-0805">Transcription regulation</keyword>
<dbReference type="InterPro" id="IPR050394">
    <property type="entry name" value="Homeobox_NK-like"/>
</dbReference>
<dbReference type="PROSITE" id="PS50071">
    <property type="entry name" value="HOMEOBOX_2"/>
    <property type="match status" value="1"/>
</dbReference>
<dbReference type="CDD" id="cd00086">
    <property type="entry name" value="homeodomain"/>
    <property type="match status" value="1"/>
</dbReference>
<evidence type="ECO:0000256" key="2">
    <source>
        <dbReference type="ARBA" id="ARBA00005661"/>
    </source>
</evidence>
<dbReference type="GO" id="GO:0000978">
    <property type="term" value="F:RNA polymerase II cis-regulatory region sequence-specific DNA binding"/>
    <property type="evidence" value="ECO:0007669"/>
    <property type="project" value="TreeGrafter"/>
</dbReference>
<dbReference type="PANTHER" id="PTHR24340:SF41">
    <property type="entry name" value="MUSCLE-SPECIFIC HOMEOBOX PROTEIN TINMAN-RELATED"/>
    <property type="match status" value="1"/>
</dbReference>
<dbReference type="PRINTS" id="PR00024">
    <property type="entry name" value="HOMEOBOX"/>
</dbReference>
<dbReference type="HOGENOM" id="CLU_918976_0_0_1"/>
<dbReference type="GO" id="GO:0030154">
    <property type="term" value="P:cell differentiation"/>
    <property type="evidence" value="ECO:0007669"/>
    <property type="project" value="TreeGrafter"/>
</dbReference>
<dbReference type="OrthoDB" id="3137333at2759"/>
<dbReference type="InterPro" id="IPR017970">
    <property type="entry name" value="Homeobox_CS"/>
</dbReference>
<evidence type="ECO:0000256" key="9">
    <source>
        <dbReference type="ARBA" id="ARBA00023242"/>
    </source>
</evidence>
<keyword evidence="6 12" id="KW-0238">DNA-binding</keyword>
<evidence type="ECO:0000256" key="10">
    <source>
        <dbReference type="ARBA" id="ARBA00057950"/>
    </source>
</evidence>
<evidence type="ECO:0000256" key="8">
    <source>
        <dbReference type="ARBA" id="ARBA00023163"/>
    </source>
</evidence>
<feature type="region of interest" description="Disordered" evidence="14">
    <location>
        <begin position="1"/>
        <end position="42"/>
    </location>
</feature>
<protein>
    <recommendedName>
        <fullName evidence="11">Homeobox protein ceh-24</fullName>
    </recommendedName>
</protein>
<dbReference type="FunCoup" id="E3M0F0">
    <property type="interactions" value="109"/>
</dbReference>
<evidence type="ECO:0000256" key="14">
    <source>
        <dbReference type="SAM" id="MobiDB-lite"/>
    </source>
</evidence>
<evidence type="ECO:0000256" key="5">
    <source>
        <dbReference type="ARBA" id="ARBA00023015"/>
    </source>
</evidence>
<evidence type="ECO:0000313" key="17">
    <source>
        <dbReference type="Proteomes" id="UP000008281"/>
    </source>
</evidence>
<feature type="DNA-binding region" description="Homeobox" evidence="12">
    <location>
        <begin position="154"/>
        <end position="213"/>
    </location>
</feature>
<evidence type="ECO:0000256" key="6">
    <source>
        <dbReference type="ARBA" id="ARBA00023125"/>
    </source>
</evidence>
<evidence type="ECO:0000259" key="15">
    <source>
        <dbReference type="PROSITE" id="PS50071"/>
    </source>
</evidence>
<dbReference type="GeneID" id="9824142"/>
<keyword evidence="3" id="KW-0217">Developmental protein</keyword>
<keyword evidence="8" id="KW-0804">Transcription</keyword>
<dbReference type="GO" id="GO:0007399">
    <property type="term" value="P:nervous system development"/>
    <property type="evidence" value="ECO:0007669"/>
    <property type="project" value="UniProtKB-KW"/>
</dbReference>
<evidence type="ECO:0000256" key="11">
    <source>
        <dbReference type="ARBA" id="ARBA00068167"/>
    </source>
</evidence>
<dbReference type="CTD" id="9824142"/>
<feature type="domain" description="Homeobox" evidence="15">
    <location>
        <begin position="152"/>
        <end position="212"/>
    </location>
</feature>
<dbReference type="KEGG" id="crq:GCK72_018656"/>
<dbReference type="InParanoid" id="E3M0F0"/>
<keyword evidence="9 12" id="KW-0539">Nucleus</keyword>
<dbReference type="Gene3D" id="1.10.10.60">
    <property type="entry name" value="Homeodomain-like"/>
    <property type="match status" value="1"/>
</dbReference>
<comment type="function">
    <text evidence="10">Probable transcriptional regulator that is required in neural development for the normal formation of sublateral cholinergic motor neuron processes. Plays a role in regulating the expression of acetylcholine transporter protein unc-17 in the sublateral processes. In particular, it is required in sublateral motor neurons for a left-right turning behavior that occurs during the lethargus phase of the normal sleep process called 'flipping'. During 'flipping' animals rotate 180 degrees about their longitudinal axis.</text>
</comment>
<organism evidence="17">
    <name type="scientific">Caenorhabditis remanei</name>
    <name type="common">Caenorhabditis vulgaris</name>
    <dbReference type="NCBI Taxonomy" id="31234"/>
    <lineage>
        <taxon>Eukaryota</taxon>
        <taxon>Metazoa</taxon>
        <taxon>Ecdysozoa</taxon>
        <taxon>Nematoda</taxon>
        <taxon>Chromadorea</taxon>
        <taxon>Rhabditida</taxon>
        <taxon>Rhabditina</taxon>
        <taxon>Rhabditomorpha</taxon>
        <taxon>Rhabditoidea</taxon>
        <taxon>Rhabditidae</taxon>
        <taxon>Peloderinae</taxon>
        <taxon>Caenorhabditis</taxon>
    </lineage>
</organism>
<keyword evidence="4" id="KW-0524">Neurogenesis</keyword>
<dbReference type="GO" id="GO:0005634">
    <property type="term" value="C:nucleus"/>
    <property type="evidence" value="ECO:0007669"/>
    <property type="project" value="UniProtKB-SubCell"/>
</dbReference>
<feature type="compositionally biased region" description="Low complexity" evidence="14">
    <location>
        <begin position="219"/>
        <end position="228"/>
    </location>
</feature>
<dbReference type="eggNOG" id="KOG0842">
    <property type="taxonomic scope" value="Eukaryota"/>
</dbReference>
<evidence type="ECO:0000313" key="16">
    <source>
        <dbReference type="EMBL" id="EFO87860.1"/>
    </source>
</evidence>
<proteinExistence type="inferred from homology"/>
<dbReference type="PROSITE" id="PS00027">
    <property type="entry name" value="HOMEOBOX_1"/>
    <property type="match status" value="1"/>
</dbReference>
<evidence type="ECO:0000256" key="4">
    <source>
        <dbReference type="ARBA" id="ARBA00022902"/>
    </source>
</evidence>
<dbReference type="SUPFAM" id="SSF46689">
    <property type="entry name" value="Homeodomain-like"/>
    <property type="match status" value="1"/>
</dbReference>
<dbReference type="SMART" id="SM00389">
    <property type="entry name" value="HOX"/>
    <property type="match status" value="1"/>
</dbReference>
<accession>E3M0F0</accession>
<keyword evidence="17" id="KW-1185">Reference proteome</keyword>
<dbReference type="Proteomes" id="UP000008281">
    <property type="component" value="Unassembled WGS sequence"/>
</dbReference>
<sequence length="303" mass="33225">MSEKESPSPKLENKKEKNEQDETGNKEEKDSQDDTAKKLKMKDTSKFTMNSILSPLESLARVQQQLLKMAAAQSGFVGGSGGSSASANGFPYGPARLAANYFGGPIPGYNGSQGNWYNGNDARFAAAAALLPCTMDPVRSAINHQFSMSSMSQRRKRRVLFSQAQVYELERRFKQAKYLTAPEREQLANSIRLTPTQVKIWFQNHRYKCKRQEKEKAMSGLGQSDDGSSPPPGDDDDDDKYSIEMDDKDDEEEATKPILKSSGVFGLPYPGPANAAAAAAAAAAAFNFSCSAQGPNPAYYMRW</sequence>
<dbReference type="AlphaFoldDB" id="E3M0F0"/>